<keyword evidence="8" id="KW-0808">Transferase</keyword>
<dbReference type="GO" id="GO:0046872">
    <property type="term" value="F:metal ion binding"/>
    <property type="evidence" value="ECO:0007669"/>
    <property type="project" value="UniProtKB-KW"/>
</dbReference>
<dbReference type="InterPro" id="IPR043538">
    <property type="entry name" value="XYLT"/>
</dbReference>
<feature type="chain" id="PRO_5043315341" description="protein xylosyltransferase" evidence="21">
    <location>
        <begin position="25"/>
        <end position="1073"/>
    </location>
</feature>
<evidence type="ECO:0000256" key="3">
    <source>
        <dbReference type="ARBA" id="ARBA00004840"/>
    </source>
</evidence>
<feature type="transmembrane region" description="Helical" evidence="20">
    <location>
        <begin position="1054"/>
        <end position="1072"/>
    </location>
</feature>
<comment type="pathway">
    <text evidence="3">Glycan metabolism; chondroitin sulfate biosynthesis.</text>
</comment>
<keyword evidence="11" id="KW-0256">Endoplasmic reticulum</keyword>
<dbReference type="Pfam" id="PF02485">
    <property type="entry name" value="Branch"/>
    <property type="match status" value="1"/>
</dbReference>
<feature type="signal peptide" evidence="21">
    <location>
        <begin position="1"/>
        <end position="24"/>
    </location>
</feature>
<protein>
    <recommendedName>
        <fullName evidence="6">protein xylosyltransferase</fullName>
        <ecNumber evidence="6">2.4.2.26</ecNumber>
    </recommendedName>
    <alternativeName>
        <fullName evidence="18">Peptide O-xylosyltransferase</fullName>
    </alternativeName>
</protein>
<dbReference type="InterPro" id="IPR003406">
    <property type="entry name" value="Glyco_trans_14"/>
</dbReference>
<keyword evidence="14" id="KW-0333">Golgi apparatus</keyword>
<keyword evidence="17" id="KW-0325">Glycoprotein</keyword>
<evidence type="ECO:0000256" key="11">
    <source>
        <dbReference type="ARBA" id="ARBA00022824"/>
    </source>
</evidence>
<evidence type="ECO:0000256" key="8">
    <source>
        <dbReference type="ARBA" id="ARBA00022679"/>
    </source>
</evidence>
<evidence type="ECO:0000256" key="12">
    <source>
        <dbReference type="ARBA" id="ARBA00022968"/>
    </source>
</evidence>
<dbReference type="AlphaFoldDB" id="A0AAV2QW60"/>
<evidence type="ECO:0000256" key="9">
    <source>
        <dbReference type="ARBA" id="ARBA00022692"/>
    </source>
</evidence>
<keyword evidence="13 20" id="KW-1133">Transmembrane helix</keyword>
<dbReference type="PANTHER" id="PTHR46025:SF3">
    <property type="entry name" value="XYLOSYLTRANSFERASE OXT"/>
    <property type="match status" value="1"/>
</dbReference>
<evidence type="ECO:0000256" key="1">
    <source>
        <dbReference type="ARBA" id="ARBA00004323"/>
    </source>
</evidence>
<evidence type="ECO:0000256" key="15">
    <source>
        <dbReference type="ARBA" id="ARBA00023136"/>
    </source>
</evidence>
<dbReference type="PANTHER" id="PTHR46025">
    <property type="entry name" value="XYLOSYLTRANSFERASE OXT"/>
    <property type="match status" value="1"/>
</dbReference>
<keyword evidence="16" id="KW-1015">Disulfide bond</keyword>
<evidence type="ECO:0000256" key="7">
    <source>
        <dbReference type="ARBA" id="ARBA00022676"/>
    </source>
</evidence>
<keyword evidence="12" id="KW-0735">Signal-anchor</keyword>
<gene>
    <name evidence="22" type="ORF">MNOR_LOCUS17048</name>
</gene>
<evidence type="ECO:0000256" key="16">
    <source>
        <dbReference type="ARBA" id="ARBA00023157"/>
    </source>
</evidence>
<keyword evidence="9 20" id="KW-0812">Transmembrane</keyword>
<comment type="pathway">
    <text evidence="4">Glycan metabolism; heparan sulfate biosynthesis.</text>
</comment>
<evidence type="ECO:0000256" key="14">
    <source>
        <dbReference type="ARBA" id="ARBA00023034"/>
    </source>
</evidence>
<comment type="similarity">
    <text evidence="5">Belongs to the glycosyltransferase 14 family. XylT subfamily.</text>
</comment>
<evidence type="ECO:0000256" key="17">
    <source>
        <dbReference type="ARBA" id="ARBA00023180"/>
    </source>
</evidence>
<evidence type="ECO:0000256" key="10">
    <source>
        <dbReference type="ARBA" id="ARBA00022723"/>
    </source>
</evidence>
<keyword evidence="7" id="KW-0328">Glycosyltransferase</keyword>
<dbReference type="EC" id="2.4.2.26" evidence="6"/>
<evidence type="ECO:0000313" key="23">
    <source>
        <dbReference type="Proteomes" id="UP001497623"/>
    </source>
</evidence>
<evidence type="ECO:0000256" key="18">
    <source>
        <dbReference type="ARBA" id="ARBA00042865"/>
    </source>
</evidence>
<evidence type="ECO:0000256" key="21">
    <source>
        <dbReference type="SAM" id="SignalP"/>
    </source>
</evidence>
<dbReference type="GO" id="GO:0030158">
    <property type="term" value="F:protein xylosyltransferase activity"/>
    <property type="evidence" value="ECO:0007669"/>
    <property type="project" value="UniProtKB-EC"/>
</dbReference>
<dbReference type="GO" id="GO:0050650">
    <property type="term" value="P:chondroitin sulfate proteoglycan biosynthetic process"/>
    <property type="evidence" value="ECO:0007669"/>
    <property type="project" value="TreeGrafter"/>
</dbReference>
<feature type="non-terminal residue" evidence="22">
    <location>
        <position position="1073"/>
    </location>
</feature>
<keyword evidence="23" id="KW-1185">Reference proteome</keyword>
<organism evidence="22 23">
    <name type="scientific">Meganyctiphanes norvegica</name>
    <name type="common">Northern krill</name>
    <name type="synonym">Thysanopoda norvegica</name>
    <dbReference type="NCBI Taxonomy" id="48144"/>
    <lineage>
        <taxon>Eukaryota</taxon>
        <taxon>Metazoa</taxon>
        <taxon>Ecdysozoa</taxon>
        <taxon>Arthropoda</taxon>
        <taxon>Crustacea</taxon>
        <taxon>Multicrustacea</taxon>
        <taxon>Malacostraca</taxon>
        <taxon>Eumalacostraca</taxon>
        <taxon>Eucarida</taxon>
        <taxon>Euphausiacea</taxon>
        <taxon>Euphausiidae</taxon>
        <taxon>Meganyctiphanes</taxon>
    </lineage>
</organism>
<evidence type="ECO:0000256" key="5">
    <source>
        <dbReference type="ARBA" id="ARBA00010195"/>
    </source>
</evidence>
<evidence type="ECO:0000256" key="4">
    <source>
        <dbReference type="ARBA" id="ARBA00005093"/>
    </source>
</evidence>
<proteinExistence type="inferred from homology"/>
<keyword evidence="21" id="KW-0732">Signal</keyword>
<dbReference type="GO" id="GO:0000139">
    <property type="term" value="C:Golgi membrane"/>
    <property type="evidence" value="ECO:0007669"/>
    <property type="project" value="UniProtKB-SubCell"/>
</dbReference>
<name>A0AAV2QW60_MEGNR</name>
<keyword evidence="10" id="KW-0479">Metal-binding</keyword>
<evidence type="ECO:0000313" key="22">
    <source>
        <dbReference type="EMBL" id="CAL4101596.1"/>
    </source>
</evidence>
<evidence type="ECO:0000256" key="19">
    <source>
        <dbReference type="ARBA" id="ARBA00047847"/>
    </source>
</evidence>
<evidence type="ECO:0000256" key="13">
    <source>
        <dbReference type="ARBA" id="ARBA00022989"/>
    </source>
</evidence>
<feature type="transmembrane region" description="Helical" evidence="20">
    <location>
        <begin position="1012"/>
        <end position="1042"/>
    </location>
</feature>
<dbReference type="Proteomes" id="UP001497623">
    <property type="component" value="Unassembled WGS sequence"/>
</dbReference>
<evidence type="ECO:0000256" key="6">
    <source>
        <dbReference type="ARBA" id="ARBA00011972"/>
    </source>
</evidence>
<comment type="catalytic activity">
    <reaction evidence="19">
        <text>UDP-alpha-D-xylose + L-seryl-[protein] = 3-O-(beta-D-xylosyl)-L-seryl-[protein] + UDP + H(+)</text>
        <dbReference type="Rhea" id="RHEA:50192"/>
        <dbReference type="Rhea" id="RHEA-COMP:9863"/>
        <dbReference type="Rhea" id="RHEA-COMP:12567"/>
        <dbReference type="ChEBI" id="CHEBI:15378"/>
        <dbReference type="ChEBI" id="CHEBI:29999"/>
        <dbReference type="ChEBI" id="CHEBI:57632"/>
        <dbReference type="ChEBI" id="CHEBI:58223"/>
        <dbReference type="ChEBI" id="CHEBI:132085"/>
        <dbReference type="EC" id="2.4.2.26"/>
    </reaction>
</comment>
<reference evidence="22 23" key="1">
    <citation type="submission" date="2024-05" db="EMBL/GenBank/DDBJ databases">
        <authorList>
            <person name="Wallberg A."/>
        </authorList>
    </citation>
    <scope>NUCLEOTIDE SEQUENCE [LARGE SCALE GENOMIC DNA]</scope>
</reference>
<evidence type="ECO:0000256" key="2">
    <source>
        <dbReference type="ARBA" id="ARBA00004648"/>
    </source>
</evidence>
<accession>A0AAV2QW60</accession>
<comment type="caution">
    <text evidence="22">The sequence shown here is derived from an EMBL/GenBank/DDBJ whole genome shotgun (WGS) entry which is preliminary data.</text>
</comment>
<comment type="subcellular location">
    <subcellularLocation>
        <location evidence="2">Endoplasmic reticulum membrane</location>
        <topology evidence="2">Single-pass type II membrane protein</topology>
    </subcellularLocation>
    <subcellularLocation>
        <location evidence="1">Golgi apparatus membrane</location>
        <topology evidence="1">Single-pass type II membrane protein</topology>
    </subcellularLocation>
</comment>
<dbReference type="GO" id="GO:0015012">
    <property type="term" value="P:heparan sulfate proteoglycan biosynthetic process"/>
    <property type="evidence" value="ECO:0007669"/>
    <property type="project" value="TreeGrafter"/>
</dbReference>
<evidence type="ECO:0000256" key="20">
    <source>
        <dbReference type="SAM" id="Phobius"/>
    </source>
</evidence>
<keyword evidence="15 20" id="KW-0472">Membrane</keyword>
<dbReference type="GO" id="GO:0005789">
    <property type="term" value="C:endoplasmic reticulum membrane"/>
    <property type="evidence" value="ECO:0007669"/>
    <property type="project" value="UniProtKB-SubCell"/>
</dbReference>
<dbReference type="EMBL" id="CAXKWB010011494">
    <property type="protein sequence ID" value="CAL4101596.1"/>
    <property type="molecule type" value="Genomic_DNA"/>
</dbReference>
<sequence length="1073" mass="123362">MQFHCTAMLHYALMLVYIPTHCLGLNWDGWIIPDQEEHRYHKDVESEFTVRQYMMQEVHPRTALLCPRGFAISRITMRVTTGQDIVEANPDLKLHIAYSYWLVLVDDGIVSDEEEGLTKCPSLRNCLGYQACLFNFGNEFCHMDPIPGQRKNLNLNVTCLREDKLMTFMGDVKYQSGFISEIRERMDKVLHMTYVSKLEEGMADYSLTEIMQREAPESQVFHGTCPNLADSRKQGYRGACDAQPPDPVDVSESLWSLLGRVPGSQCRKELQQVYCSFLYHNKGLCLPPYTLEPGQDENLLPEEVKIGRPGLPTHGPRPDLSSMSQLMQDPNRDLIPVRLGFLILVHKDPPALMQLLQLIYRPWHYYVFHVDVVRQDTRDNLKSMINKLMPKANNIRVLPASRSFRASWGSWNIVRAELEVFEELLRMGLWDFAIKLSGADLPLRDVDDLAATLAAYRGHSFIPLFGNRNKDMEAEQGLVWDVWHGCDGYVYNVTRGGGQPTPEEIKIYTGSQWSIPSREMVAYSLDSKSRAAFLNRWHFHLQTSIIPDEAYFPTIAMNAPSVNLTHPLGFHWLKRFEGRNAINLCRHMEDADFCGQGPGPVEEGDLREIVESSHRYFFARKFHTTNPSEVSRIKISDHVRTEYPSFFRRNLPKALLRQMVQMAFPALKKELEQHPVLGKMALRPGDCLGVRVMPRLHLIDPCCSLAFERSFKSTQEFIYWIDFAIESLEGDVVGGARASVIPRPVCYCYPDGHLRAMRWTTWPENPEEMHRAGLTTNIPLPFARAGTDVVYIELWFHAGDSSISEDCRNTMKGRILPGTPMMFYNLNIQEVTADPLTIVVQLLDPKGNLRCEERKTDVWDSYHIHPNRDGERIEMPSFFTLACGPMEPGSWTIRVYQKDMMRPQNHSLATMILPDLFYIKLVMGIQIYLKNADSQTITWNLRTANLILKDFQAYNDAISMPSRDVPHEYRPIKEEIPTVKEEITKEPMTKHHKRDNSEHFSFNQQGDTTFGLWEWLVCYGGVLTSILTAVFTHHWVILPLMFSVRASPRMQRSAGVVIFAVFLQILMCSLYCR</sequence>